<dbReference type="InterPro" id="IPR029058">
    <property type="entry name" value="AB_hydrolase_fold"/>
</dbReference>
<name>A0A8H6VQX8_9AGAR</name>
<dbReference type="Proteomes" id="UP000636479">
    <property type="component" value="Unassembled WGS sequence"/>
</dbReference>
<dbReference type="OrthoDB" id="10019231at2759"/>
<evidence type="ECO:0000259" key="1">
    <source>
        <dbReference type="Pfam" id="PF01738"/>
    </source>
</evidence>
<feature type="domain" description="Dienelactone hydrolase" evidence="1">
    <location>
        <begin position="35"/>
        <end position="277"/>
    </location>
</feature>
<dbReference type="SUPFAM" id="SSF53474">
    <property type="entry name" value="alpha/beta-Hydrolases"/>
    <property type="match status" value="1"/>
</dbReference>
<dbReference type="RefSeq" id="XP_037212973.1">
    <property type="nucleotide sequence ID" value="XM_037370592.1"/>
</dbReference>
<dbReference type="PANTHER" id="PTHR17630:SF44">
    <property type="entry name" value="PROTEIN AIM2"/>
    <property type="match status" value="1"/>
</dbReference>
<evidence type="ECO:0000313" key="3">
    <source>
        <dbReference type="Proteomes" id="UP000636479"/>
    </source>
</evidence>
<sequence>MSCPNCFTGEALEGTPTGTISDIDNAAYFSPGPGPQGASAKRAIILLTDIFGLPLNNARIIADNFAKSLECDVYVPDLFAGRPAVTPEQMSAIPQRAGLKVGFLGYLKLFFKVLPSLFALIRNRPPQGAARALTFVNKLQESKKYEKLGAIGYCFGGGVSLILGSQHPALFSSIVIAHPSPPKDAQILGIKAPTAWIAAEDDFAISKARLDQIEALYRAREGKDTYVEYKIKVYPGAWRFTFLCSLLTVSLRPALQYPEVKEAFEKAFQQAVDWFNRTIPV</sequence>
<proteinExistence type="predicted"/>
<accession>A0A8H6VQX8</accession>
<organism evidence="2 3">
    <name type="scientific">Mycena indigotica</name>
    <dbReference type="NCBI Taxonomy" id="2126181"/>
    <lineage>
        <taxon>Eukaryota</taxon>
        <taxon>Fungi</taxon>
        <taxon>Dikarya</taxon>
        <taxon>Basidiomycota</taxon>
        <taxon>Agaricomycotina</taxon>
        <taxon>Agaricomycetes</taxon>
        <taxon>Agaricomycetidae</taxon>
        <taxon>Agaricales</taxon>
        <taxon>Marasmiineae</taxon>
        <taxon>Mycenaceae</taxon>
        <taxon>Mycena</taxon>
    </lineage>
</organism>
<keyword evidence="3" id="KW-1185">Reference proteome</keyword>
<dbReference type="AlphaFoldDB" id="A0A8H6VQX8"/>
<gene>
    <name evidence="2" type="ORF">MIND_01420500</name>
</gene>
<reference evidence="2" key="1">
    <citation type="submission" date="2020-05" db="EMBL/GenBank/DDBJ databases">
        <title>Mycena genomes resolve the evolution of fungal bioluminescence.</title>
        <authorList>
            <person name="Tsai I.J."/>
        </authorList>
    </citation>
    <scope>NUCLEOTIDE SEQUENCE</scope>
    <source>
        <strain evidence="2">171206Taipei</strain>
    </source>
</reference>
<dbReference type="EMBL" id="JACAZF010000019">
    <property type="protein sequence ID" value="KAF7288751.1"/>
    <property type="molecule type" value="Genomic_DNA"/>
</dbReference>
<dbReference type="InterPro" id="IPR002925">
    <property type="entry name" value="Dienelactn_hydro"/>
</dbReference>
<protein>
    <submittedName>
        <fullName evidence="2">DLH domain-containing protein</fullName>
    </submittedName>
</protein>
<dbReference type="PANTHER" id="PTHR17630">
    <property type="entry name" value="DIENELACTONE HYDROLASE"/>
    <property type="match status" value="1"/>
</dbReference>
<evidence type="ECO:0000313" key="2">
    <source>
        <dbReference type="EMBL" id="KAF7288751.1"/>
    </source>
</evidence>
<dbReference type="Pfam" id="PF01738">
    <property type="entry name" value="DLH"/>
    <property type="match status" value="1"/>
</dbReference>
<dbReference type="Gene3D" id="3.40.50.1820">
    <property type="entry name" value="alpha/beta hydrolase"/>
    <property type="match status" value="1"/>
</dbReference>
<dbReference type="GO" id="GO:0016787">
    <property type="term" value="F:hydrolase activity"/>
    <property type="evidence" value="ECO:0007669"/>
    <property type="project" value="InterPro"/>
</dbReference>
<comment type="caution">
    <text evidence="2">The sequence shown here is derived from an EMBL/GenBank/DDBJ whole genome shotgun (WGS) entry which is preliminary data.</text>
</comment>
<dbReference type="GeneID" id="59353108"/>